<dbReference type="Proteomes" id="UP001189429">
    <property type="component" value="Unassembled WGS sequence"/>
</dbReference>
<evidence type="ECO:0000256" key="1">
    <source>
        <dbReference type="SAM" id="MobiDB-lite"/>
    </source>
</evidence>
<reference evidence="3" key="1">
    <citation type="submission" date="2023-10" db="EMBL/GenBank/DDBJ databases">
        <authorList>
            <person name="Chen Y."/>
            <person name="Shah S."/>
            <person name="Dougan E. K."/>
            <person name="Thang M."/>
            <person name="Chan C."/>
        </authorList>
    </citation>
    <scope>NUCLEOTIDE SEQUENCE [LARGE SCALE GENOMIC DNA]</scope>
</reference>
<keyword evidence="2" id="KW-0812">Transmembrane</keyword>
<keyword evidence="2" id="KW-0472">Membrane</keyword>
<dbReference type="PANTHER" id="PTHR22917:SF6">
    <property type="entry name" value="EG:8D8.2 PROTEIN-RELATED"/>
    <property type="match status" value="1"/>
</dbReference>
<keyword evidence="2" id="KW-1133">Transmembrane helix</keyword>
<organism evidence="3 4">
    <name type="scientific">Prorocentrum cordatum</name>
    <dbReference type="NCBI Taxonomy" id="2364126"/>
    <lineage>
        <taxon>Eukaryota</taxon>
        <taxon>Sar</taxon>
        <taxon>Alveolata</taxon>
        <taxon>Dinophyceae</taxon>
        <taxon>Prorocentrales</taxon>
        <taxon>Prorocentraceae</taxon>
        <taxon>Prorocentrum</taxon>
    </lineage>
</organism>
<feature type="transmembrane region" description="Helical" evidence="2">
    <location>
        <begin position="687"/>
        <end position="709"/>
    </location>
</feature>
<dbReference type="InterPro" id="IPR051298">
    <property type="entry name" value="Heme_transport/Cell_adhesion"/>
</dbReference>
<dbReference type="PANTHER" id="PTHR22917">
    <property type="entry name" value="HEMOPEXIN DOMAIN-CONTAINING PROTEIN"/>
    <property type="match status" value="1"/>
</dbReference>
<comment type="caution">
    <text evidence="3">The sequence shown here is derived from an EMBL/GenBank/DDBJ whole genome shotgun (WGS) entry which is preliminary data.</text>
</comment>
<evidence type="ECO:0000313" key="4">
    <source>
        <dbReference type="Proteomes" id="UP001189429"/>
    </source>
</evidence>
<feature type="transmembrane region" description="Helical" evidence="2">
    <location>
        <begin position="641"/>
        <end position="667"/>
    </location>
</feature>
<keyword evidence="4" id="KW-1185">Reference proteome</keyword>
<feature type="region of interest" description="Disordered" evidence="1">
    <location>
        <begin position="399"/>
        <end position="426"/>
    </location>
</feature>
<feature type="transmembrane region" description="Helical" evidence="2">
    <location>
        <begin position="614"/>
        <end position="634"/>
    </location>
</feature>
<evidence type="ECO:0008006" key="5">
    <source>
        <dbReference type="Google" id="ProtNLM"/>
    </source>
</evidence>
<proteinExistence type="predicted"/>
<name>A0ABN9QZL7_9DINO</name>
<dbReference type="EMBL" id="CAUYUJ010004888">
    <property type="protein sequence ID" value="CAK0811374.1"/>
    <property type="molecule type" value="Genomic_DNA"/>
</dbReference>
<feature type="transmembrane region" description="Helical" evidence="2">
    <location>
        <begin position="740"/>
        <end position="764"/>
    </location>
</feature>
<accession>A0ABN9QZL7</accession>
<feature type="region of interest" description="Disordered" evidence="1">
    <location>
        <begin position="45"/>
        <end position="112"/>
    </location>
</feature>
<evidence type="ECO:0000313" key="3">
    <source>
        <dbReference type="EMBL" id="CAK0811374.1"/>
    </source>
</evidence>
<gene>
    <name evidence="3" type="ORF">PCOR1329_LOCUS16002</name>
</gene>
<sequence length="802" mass="83623">MTGTTCGQWVEQPQLCDYYPAYYDDVDFTATDMCCACGGGSTATVPENVTTTTPTTSTTSTTSATSSTSTNTTSTTSATSSTSSTTSATTTTTTTTQTSATAQATTSTATATATEAATSTATSTGNSLDQVAYTPEDVAKAEDTAVLQAIASNQSSITVVVGGLEVTVTKASVSDAVDGFLSLPGVSAATGVDVSLPTSLFAALGVESALVVAAGIPASAVPAGSAGTAVEGAISISLKSDTDGSTLSVAGLADPVLIDLPNISDGLACGYFDEDAMEWTSEGITTVVGAGGTLRCATTHLTIFGAILKGFLTSLECSQASLLSAEAYEELWAGDWSESLGSALLYTGVFLYVAMLLTAHAFDVRDERAGHWGTKEFLIPEFVEDELLDCEPMTPVVSDNNMVPASPPEASPSAEQEQKRSGVSRKLTNGSARAVVVAKGGARKVTKGARKVREGGREASAEGAKESCEGMLQGAIVEIFSAVTNCAGGVTSAVEALVAFAWEFLRGNVTLADVRKMLAARNARHQVCASLLMHSDDLDFLLSPEVERELEVPAPGALDDDGAPLRTLAGTAAEAGDGPAKRRHDLLLGMVTRVRAHMEVALQRRRSSCHTARMAALSFCIHCPVGAVFVPSMVMRRSMRALLLGCELLGAVMIATLFFTTTGGALAKSSPPECSSECEDDNCTWQALGQLIAIGVVSMFLASIPLAIIQLPHQRRFVQVPTEGGQAWKRQLKRWRRRDAFVYVVGALYSLFALNYITLFFANVTAEDQIDLISSSGVSFMQDLVLGPVAWSLVVPGLALCL</sequence>
<feature type="transmembrane region" description="Helical" evidence="2">
    <location>
        <begin position="784"/>
        <end position="801"/>
    </location>
</feature>
<protein>
    <recommendedName>
        <fullName evidence="5">GPS domain-containing protein</fullName>
    </recommendedName>
</protein>
<evidence type="ECO:0000256" key="2">
    <source>
        <dbReference type="SAM" id="Phobius"/>
    </source>
</evidence>